<dbReference type="RefSeq" id="WP_338536365.1">
    <property type="nucleotide sequence ID" value="NZ_AP028654.1"/>
</dbReference>
<dbReference type="InterPro" id="IPR016167">
    <property type="entry name" value="FAD-bd_PCMH_sub1"/>
</dbReference>
<organism evidence="5 6">
    <name type="scientific">Helicovermis profundi</name>
    <dbReference type="NCBI Taxonomy" id="3065157"/>
    <lineage>
        <taxon>Bacteria</taxon>
        <taxon>Bacillati</taxon>
        <taxon>Bacillota</taxon>
        <taxon>Clostridia</taxon>
        <taxon>Helicovermis</taxon>
    </lineage>
</organism>
<evidence type="ECO:0000256" key="2">
    <source>
        <dbReference type="ARBA" id="ARBA00022827"/>
    </source>
</evidence>
<feature type="domain" description="FAD-binding PCMH-type" evidence="4">
    <location>
        <begin position="1"/>
        <end position="174"/>
    </location>
</feature>
<dbReference type="InterPro" id="IPR036318">
    <property type="entry name" value="FAD-bd_PCMH-like_sf"/>
</dbReference>
<evidence type="ECO:0000313" key="5">
    <source>
        <dbReference type="EMBL" id="BEP28014.1"/>
    </source>
</evidence>
<protein>
    <submittedName>
        <fullName evidence="5">FAD binding domain-containing protein</fullName>
    </submittedName>
</protein>
<proteinExistence type="predicted"/>
<dbReference type="Pfam" id="PF00941">
    <property type="entry name" value="FAD_binding_5"/>
    <property type="match status" value="1"/>
</dbReference>
<dbReference type="InterPro" id="IPR002346">
    <property type="entry name" value="Mopterin_DH_FAD-bd"/>
</dbReference>
<dbReference type="PROSITE" id="PS51387">
    <property type="entry name" value="FAD_PCMH"/>
    <property type="match status" value="1"/>
</dbReference>
<dbReference type="KEGG" id="hprf:HLPR_03450"/>
<dbReference type="InterPro" id="IPR051312">
    <property type="entry name" value="Diverse_Substr_Oxidored"/>
</dbReference>
<dbReference type="InterPro" id="IPR016166">
    <property type="entry name" value="FAD-bd_PCMH"/>
</dbReference>
<keyword evidence="6" id="KW-1185">Reference proteome</keyword>
<accession>A0AAU9E0U0</accession>
<evidence type="ECO:0000313" key="6">
    <source>
        <dbReference type="Proteomes" id="UP001321786"/>
    </source>
</evidence>
<dbReference type="Proteomes" id="UP001321786">
    <property type="component" value="Chromosome"/>
</dbReference>
<name>A0AAU9E0U0_9FIRM</name>
<dbReference type="InterPro" id="IPR016169">
    <property type="entry name" value="FAD-bd_PCMH_sub2"/>
</dbReference>
<dbReference type="PANTHER" id="PTHR42659">
    <property type="entry name" value="XANTHINE DEHYDROGENASE SUBUNIT C-RELATED"/>
    <property type="match status" value="1"/>
</dbReference>
<dbReference type="SUPFAM" id="SSF56176">
    <property type="entry name" value="FAD-binding/transporter-associated domain-like"/>
    <property type="match status" value="1"/>
</dbReference>
<evidence type="ECO:0000259" key="4">
    <source>
        <dbReference type="PROSITE" id="PS51387"/>
    </source>
</evidence>
<keyword evidence="1" id="KW-0285">Flavoprotein</keyword>
<dbReference type="GO" id="GO:0016491">
    <property type="term" value="F:oxidoreductase activity"/>
    <property type="evidence" value="ECO:0007669"/>
    <property type="project" value="UniProtKB-KW"/>
</dbReference>
<gene>
    <name evidence="5" type="ORF">HLPR_03450</name>
</gene>
<dbReference type="Gene3D" id="3.30.465.10">
    <property type="match status" value="1"/>
</dbReference>
<dbReference type="EMBL" id="AP028654">
    <property type="protein sequence ID" value="BEP28014.1"/>
    <property type="molecule type" value="Genomic_DNA"/>
</dbReference>
<reference evidence="5 6" key="1">
    <citation type="submission" date="2023-08" db="EMBL/GenBank/DDBJ databases">
        <title>Helicovermis profunda gen. nov., sp. nov., a novel mesophilic, fermentative bacterium within the Bacillota from a deep-sea hydrothermal vent chimney.</title>
        <authorList>
            <person name="Miyazaki U."/>
            <person name="Mizutani D."/>
            <person name="Hashimoto Y."/>
            <person name="Tame A."/>
            <person name="Sawayama S."/>
            <person name="Miyazaki J."/>
            <person name="Takai K."/>
            <person name="Nakagawa S."/>
        </authorList>
    </citation>
    <scope>NUCLEOTIDE SEQUENCE [LARGE SCALE GENOMIC DNA]</scope>
    <source>
        <strain evidence="5 6">S502</strain>
    </source>
</reference>
<dbReference type="PANTHER" id="PTHR42659:SF2">
    <property type="entry name" value="XANTHINE DEHYDROGENASE SUBUNIT C-RELATED"/>
    <property type="match status" value="1"/>
</dbReference>
<dbReference type="Gene3D" id="3.30.43.10">
    <property type="entry name" value="Uridine Diphospho-n-acetylenolpyruvylglucosamine Reductase, domain 2"/>
    <property type="match status" value="1"/>
</dbReference>
<keyword evidence="2" id="KW-0274">FAD</keyword>
<dbReference type="GO" id="GO:0071949">
    <property type="term" value="F:FAD binding"/>
    <property type="evidence" value="ECO:0007669"/>
    <property type="project" value="InterPro"/>
</dbReference>
<evidence type="ECO:0000256" key="3">
    <source>
        <dbReference type="ARBA" id="ARBA00023002"/>
    </source>
</evidence>
<keyword evidence="3" id="KW-0560">Oxidoreductase</keyword>
<evidence type="ECO:0000256" key="1">
    <source>
        <dbReference type="ARBA" id="ARBA00022630"/>
    </source>
</evidence>
<sequence>MINFDFDYYRPSKIEDAYNLMNKLANDGLKAVYYSGGTELITSFRKGTVKADAVIDIKNIEGMTIINNKSIEVTIGSCASLNKVIETFKDTILSEVLVTIADHTARNAITIGGNILGKLTYKEALLPLLALKASVLVYTKEGIKEITLEQVFDKRIKLDKADILFQIKFNKNNMSTYHTKRYTESTEVDYPILHIVSTKIETGYFIGLSGYSNFPIYQNFELKETIEEDIYNYFEEFAKEDIRSSKDYRRHLLKTVLKDMEMGLEGFND</sequence>
<dbReference type="AlphaFoldDB" id="A0AAU9E0U0"/>